<gene>
    <name evidence="1" type="ORF">AVEN_266306_1</name>
</gene>
<keyword evidence="2" id="KW-1185">Reference proteome</keyword>
<dbReference type="Proteomes" id="UP000499080">
    <property type="component" value="Unassembled WGS sequence"/>
</dbReference>
<evidence type="ECO:0000313" key="1">
    <source>
        <dbReference type="EMBL" id="GBM26878.1"/>
    </source>
</evidence>
<dbReference type="OrthoDB" id="6437659at2759"/>
<organism evidence="1 2">
    <name type="scientific">Araneus ventricosus</name>
    <name type="common">Orbweaver spider</name>
    <name type="synonym">Epeira ventricosa</name>
    <dbReference type="NCBI Taxonomy" id="182803"/>
    <lineage>
        <taxon>Eukaryota</taxon>
        <taxon>Metazoa</taxon>
        <taxon>Ecdysozoa</taxon>
        <taxon>Arthropoda</taxon>
        <taxon>Chelicerata</taxon>
        <taxon>Arachnida</taxon>
        <taxon>Araneae</taxon>
        <taxon>Araneomorphae</taxon>
        <taxon>Entelegynae</taxon>
        <taxon>Araneoidea</taxon>
        <taxon>Araneidae</taxon>
        <taxon>Araneus</taxon>
    </lineage>
</organism>
<protein>
    <submittedName>
        <fullName evidence="1">Uncharacterized protein</fullName>
    </submittedName>
</protein>
<accession>A0A4Y2EFM2</accession>
<comment type="caution">
    <text evidence="1">The sequence shown here is derived from an EMBL/GenBank/DDBJ whole genome shotgun (WGS) entry which is preliminary data.</text>
</comment>
<dbReference type="AlphaFoldDB" id="A0A4Y2EFM2"/>
<sequence length="116" mass="13482">MDGRGRFSSRAVLVKLERLDRWNLSETGRRTFLFVPKANINRASFNSRTNQFITGHGPFETCLHRFGLCSHDRSVCVDKGYPNHYATICPVTKPFHFKKTRAENLSTWCENIVQYK</sequence>
<dbReference type="EMBL" id="BGPR01000571">
    <property type="protein sequence ID" value="GBM26878.1"/>
    <property type="molecule type" value="Genomic_DNA"/>
</dbReference>
<name>A0A4Y2EFM2_ARAVE</name>
<proteinExistence type="predicted"/>
<reference evidence="1 2" key="1">
    <citation type="journal article" date="2019" name="Sci. Rep.">
        <title>Orb-weaving spider Araneus ventricosus genome elucidates the spidroin gene catalogue.</title>
        <authorList>
            <person name="Kono N."/>
            <person name="Nakamura H."/>
            <person name="Ohtoshi R."/>
            <person name="Moran D.A.P."/>
            <person name="Shinohara A."/>
            <person name="Yoshida Y."/>
            <person name="Fujiwara M."/>
            <person name="Mori M."/>
            <person name="Tomita M."/>
            <person name="Arakawa K."/>
        </authorList>
    </citation>
    <scope>NUCLEOTIDE SEQUENCE [LARGE SCALE GENOMIC DNA]</scope>
</reference>
<evidence type="ECO:0000313" key="2">
    <source>
        <dbReference type="Proteomes" id="UP000499080"/>
    </source>
</evidence>